<name>A0A6A6GUN0_VIRVR</name>
<protein>
    <recommendedName>
        <fullName evidence="1">Vacuolar ATPase assembly protein VMA22</fullName>
    </recommendedName>
</protein>
<reference evidence="3" key="1">
    <citation type="journal article" date="2020" name="Stud. Mycol.">
        <title>101 Dothideomycetes genomes: a test case for predicting lifestyles and emergence of pathogens.</title>
        <authorList>
            <person name="Haridas S."/>
            <person name="Albert R."/>
            <person name="Binder M."/>
            <person name="Bloem J."/>
            <person name="Labutti K."/>
            <person name="Salamov A."/>
            <person name="Andreopoulos B."/>
            <person name="Baker S."/>
            <person name="Barry K."/>
            <person name="Bills G."/>
            <person name="Bluhm B."/>
            <person name="Cannon C."/>
            <person name="Castanera R."/>
            <person name="Culley D."/>
            <person name="Daum C."/>
            <person name="Ezra D."/>
            <person name="Gonzalez J."/>
            <person name="Henrissat B."/>
            <person name="Kuo A."/>
            <person name="Liang C."/>
            <person name="Lipzen A."/>
            <person name="Lutzoni F."/>
            <person name="Magnuson J."/>
            <person name="Mondo S."/>
            <person name="Nolan M."/>
            <person name="Ohm R."/>
            <person name="Pangilinan J."/>
            <person name="Park H.-J."/>
            <person name="Ramirez L."/>
            <person name="Alfaro M."/>
            <person name="Sun H."/>
            <person name="Tritt A."/>
            <person name="Yoshinaga Y."/>
            <person name="Zwiers L.-H."/>
            <person name="Turgeon B."/>
            <person name="Goodwin S."/>
            <person name="Spatafora J."/>
            <person name="Crous P."/>
            <person name="Grigoriev I."/>
        </authorList>
    </citation>
    <scope>NUCLEOTIDE SEQUENCE</scope>
    <source>
        <strain evidence="3">Tuck. ex Michener</strain>
    </source>
</reference>
<dbReference type="Pfam" id="PF21730">
    <property type="entry name" value="Vma22_CCDC115"/>
    <property type="match status" value="1"/>
</dbReference>
<evidence type="ECO:0000313" key="4">
    <source>
        <dbReference type="Proteomes" id="UP000800092"/>
    </source>
</evidence>
<feature type="compositionally biased region" description="Polar residues" evidence="2">
    <location>
        <begin position="142"/>
        <end position="151"/>
    </location>
</feature>
<dbReference type="PANTHER" id="PTHR31996:SF2">
    <property type="entry name" value="COILED-COIL DOMAIN-CONTAINING PROTEIN 115"/>
    <property type="match status" value="1"/>
</dbReference>
<evidence type="ECO:0000256" key="2">
    <source>
        <dbReference type="SAM" id="MobiDB-lite"/>
    </source>
</evidence>
<feature type="region of interest" description="Disordered" evidence="2">
    <location>
        <begin position="1"/>
        <end position="21"/>
    </location>
</feature>
<keyword evidence="4" id="KW-1185">Reference proteome</keyword>
<dbReference type="GO" id="GO:0070072">
    <property type="term" value="P:vacuolar proton-transporting V-type ATPase complex assembly"/>
    <property type="evidence" value="ECO:0007669"/>
    <property type="project" value="InterPro"/>
</dbReference>
<dbReference type="GO" id="GO:0051082">
    <property type="term" value="F:unfolded protein binding"/>
    <property type="evidence" value="ECO:0007669"/>
    <property type="project" value="TreeGrafter"/>
</dbReference>
<evidence type="ECO:0000313" key="3">
    <source>
        <dbReference type="EMBL" id="KAF2229516.1"/>
    </source>
</evidence>
<accession>A0A6A6GUN0</accession>
<dbReference type="GO" id="GO:1990871">
    <property type="term" value="C:Vma12-Vma22 assembly complex"/>
    <property type="evidence" value="ECO:0007669"/>
    <property type="project" value="TreeGrafter"/>
</dbReference>
<proteinExistence type="predicted"/>
<gene>
    <name evidence="3" type="ORF">EV356DRAFT_493644</name>
</gene>
<dbReference type="PANTHER" id="PTHR31996">
    <property type="entry name" value="COILED-COIL DOMAIN-CONTAINING PROTEIN 115"/>
    <property type="match status" value="1"/>
</dbReference>
<feature type="compositionally biased region" description="Polar residues" evidence="2">
    <location>
        <begin position="101"/>
        <end position="115"/>
    </location>
</feature>
<dbReference type="AlphaFoldDB" id="A0A6A6GUN0"/>
<feature type="compositionally biased region" description="Basic and acidic residues" evidence="2">
    <location>
        <begin position="8"/>
        <end position="21"/>
    </location>
</feature>
<dbReference type="Proteomes" id="UP000800092">
    <property type="component" value="Unassembled WGS sequence"/>
</dbReference>
<dbReference type="OrthoDB" id="408631at2759"/>
<organism evidence="3 4">
    <name type="scientific">Viridothelium virens</name>
    <name type="common">Speckled blister lichen</name>
    <name type="synonym">Trypethelium virens</name>
    <dbReference type="NCBI Taxonomy" id="1048519"/>
    <lineage>
        <taxon>Eukaryota</taxon>
        <taxon>Fungi</taxon>
        <taxon>Dikarya</taxon>
        <taxon>Ascomycota</taxon>
        <taxon>Pezizomycotina</taxon>
        <taxon>Dothideomycetes</taxon>
        <taxon>Dothideomycetes incertae sedis</taxon>
        <taxon>Trypetheliales</taxon>
        <taxon>Trypetheliaceae</taxon>
        <taxon>Viridothelium</taxon>
    </lineage>
</organism>
<dbReference type="EMBL" id="ML991861">
    <property type="protein sequence ID" value="KAF2229516.1"/>
    <property type="molecule type" value="Genomic_DNA"/>
</dbReference>
<evidence type="ECO:0000256" key="1">
    <source>
        <dbReference type="ARBA" id="ARBA00093634"/>
    </source>
</evidence>
<dbReference type="InterPro" id="IPR040357">
    <property type="entry name" value="Vma22/CCDC115"/>
</dbReference>
<feature type="region of interest" description="Disordered" evidence="2">
    <location>
        <begin position="101"/>
        <end position="153"/>
    </location>
</feature>
<sequence>MTEIIRGASRDKVSNSHTPDDIHDRLDELWERYLGLLDRYRVTQEEVARCFSSGFMSLAQANFNSPNRMRYGQDYYDERMQAIRTLSFPPSEGKAPLMKIASTQSRGSSATQRTSAEVEDDSTTSTGHRKSRENNLRPLQGQIGTDSLPRSESTRDPLKWFGILVPPALRAAQQSFETAVEGPLVKLAAVKSEISETEAEIRRTRKVMKARKS</sequence>